<dbReference type="GO" id="GO:0000785">
    <property type="term" value="C:chromatin"/>
    <property type="evidence" value="ECO:0007669"/>
    <property type="project" value="TreeGrafter"/>
</dbReference>
<dbReference type="PANTHER" id="PTHR10694:SF7">
    <property type="entry name" value="[HISTONE H3]-TRIMETHYL-L-LYSINE(9) DEMETHYLASE"/>
    <property type="match status" value="1"/>
</dbReference>
<keyword evidence="2" id="KW-0479">Metal-binding</keyword>
<dbReference type="InterPro" id="IPR001965">
    <property type="entry name" value="Znf_PHD"/>
</dbReference>
<feature type="compositionally biased region" description="Basic and acidic residues" evidence="6">
    <location>
        <begin position="1112"/>
        <end position="1125"/>
    </location>
</feature>
<evidence type="ECO:0000256" key="3">
    <source>
        <dbReference type="ARBA" id="ARBA00022771"/>
    </source>
</evidence>
<feature type="region of interest" description="Disordered" evidence="6">
    <location>
        <begin position="844"/>
        <end position="867"/>
    </location>
</feature>
<dbReference type="RefSeq" id="XP_014152310.1">
    <property type="nucleotide sequence ID" value="XM_014296835.1"/>
</dbReference>
<evidence type="ECO:0000313" key="8">
    <source>
        <dbReference type="EMBL" id="KNC78408.1"/>
    </source>
</evidence>
<evidence type="ECO:0000256" key="4">
    <source>
        <dbReference type="ARBA" id="ARBA00022833"/>
    </source>
</evidence>
<feature type="compositionally biased region" description="Basic residues" evidence="6">
    <location>
        <begin position="1006"/>
        <end position="1023"/>
    </location>
</feature>
<feature type="compositionally biased region" description="Polar residues" evidence="6">
    <location>
        <begin position="898"/>
        <end position="911"/>
    </location>
</feature>
<dbReference type="GeneID" id="25909669"/>
<keyword evidence="5" id="KW-0539">Nucleus</keyword>
<comment type="subcellular location">
    <subcellularLocation>
        <location evidence="1">Nucleus</location>
    </subcellularLocation>
</comment>
<feature type="region of interest" description="Disordered" evidence="6">
    <location>
        <begin position="1099"/>
        <end position="1129"/>
    </location>
</feature>
<feature type="compositionally biased region" description="Low complexity" evidence="6">
    <location>
        <begin position="289"/>
        <end position="300"/>
    </location>
</feature>
<dbReference type="GO" id="GO:0032454">
    <property type="term" value="F:histone H3K9 demethylase activity"/>
    <property type="evidence" value="ECO:0007669"/>
    <property type="project" value="TreeGrafter"/>
</dbReference>
<feature type="domain" description="JmjC" evidence="7">
    <location>
        <begin position="97"/>
        <end position="262"/>
    </location>
</feature>
<feature type="compositionally biased region" description="Basic and acidic residues" evidence="6">
    <location>
        <begin position="303"/>
        <end position="315"/>
    </location>
</feature>
<dbReference type="PANTHER" id="PTHR10694">
    <property type="entry name" value="LYSINE-SPECIFIC DEMETHYLASE"/>
    <property type="match status" value="1"/>
</dbReference>
<dbReference type="SMART" id="SM00558">
    <property type="entry name" value="JmjC"/>
    <property type="match status" value="1"/>
</dbReference>
<dbReference type="EMBL" id="KQ242495">
    <property type="protein sequence ID" value="KNC78408.1"/>
    <property type="molecule type" value="Genomic_DNA"/>
</dbReference>
<evidence type="ECO:0000256" key="5">
    <source>
        <dbReference type="ARBA" id="ARBA00023242"/>
    </source>
</evidence>
<feature type="region of interest" description="Disordered" evidence="6">
    <location>
        <begin position="289"/>
        <end position="355"/>
    </location>
</feature>
<feature type="compositionally biased region" description="Polar residues" evidence="6">
    <location>
        <begin position="881"/>
        <end position="890"/>
    </location>
</feature>
<dbReference type="eggNOG" id="KOG0955">
    <property type="taxonomic scope" value="Eukaryota"/>
</dbReference>
<feature type="region of interest" description="Disordered" evidence="6">
    <location>
        <begin position="451"/>
        <end position="497"/>
    </location>
</feature>
<dbReference type="InterPro" id="IPR011011">
    <property type="entry name" value="Znf_FYVE_PHD"/>
</dbReference>
<dbReference type="Gene3D" id="2.60.120.650">
    <property type="entry name" value="Cupin"/>
    <property type="match status" value="1"/>
</dbReference>
<dbReference type="Gene3D" id="3.30.40.10">
    <property type="entry name" value="Zinc/RING finger domain, C3HC4 (zinc finger)"/>
    <property type="match status" value="2"/>
</dbReference>
<sequence>VVPPAGWVARRSYEGIKDLVKITSPIEQAMTGQQGVFQSLNIERKGMTIAKFEEMCAKDKFKPPTSRTDHEMERTFWKTVTYNAPFYGADIPGSLFDEDQEVWNLNHLDTILNLLDEMEHSILGVNSAYLYFGMWKTSFAWHKEDMDLYSINYLHYGAPKSWYIVPPASQGRLETLAKGYYPDAFRQCSEFLRHKSTLISPIAMKKGLVPFGRAVQRVGEFMITFPGGYHSGFNHGYNCAEATNFGSEMWVAIGMAAKACRCISDSVRIDMKPFVRKFHPELYIPTPSVFSSSSSSASEGSDTESKDVKARETPRRGRGRSRGRGRGVGRPTNQIRVKKATNKRSTNKKPKKAKAKVKAMIEDPVEVARRVLFAEECKINWHEARKVGIRSWVGGSEVGLEGAHNAEKSHTRKLTLRLSMPAKGGTVGDKVVHMQTKEDVHAEAGRNTLADAHTAGTDSQDENKHATVGEEAEHGSDNTRTDGASETAVHSEKEVASVAMVERTIPNDRIETQMFPSPCLTEEQTLSEGTHNMPMDDDRNTESDNEDTLSDNEPILSRARDELGARANKENIALNGRNAVLGHDQVAKVARRDYAWTSLQCAVCDGLSSPVVACPVTDGFKAPECKAKVKKARKKKVIAEQAVERITYNREGNTEIFPIRSASVHTQDEPEPTELFTNPDQITDTSDILSNDQSDPRDGLCSTPSSASRVEGQEEVVCIGVDSAIQNIVSTERTERDDSLVFARDGDENHRPAMAGEHPGVLVCANCAVATHTACCGLHSMPDTIRTNGWLCRRCDLIGSRSVSCGLCPRKGGLMMPSIYPRGWVHASCAMWISESRHIRVKAKSSTVSKRGSPFKPESPGIGNGVGLGEILQGVDVDSASPQAEGNAQKQIAMDSPSHFSTGLSTDSSVHTHGRTAAKQAEPRAYESRETQDTDTSACEDAHSCMDSPMSREISQWKQLETKEDTYRCIDNPMSREISQWAQLDTDQQIHAHAPLHSHVHNRPNTHAHTHKHHHKHAHKHSHTYNGTGNGGLEEIERTESLPNANGYDNARVLKMGLSGPKKLDAGSTEQLSPNCVDHVAQPHDDAVVMAIQSPKNFMSEGEAAVSEEGAESPKSHLAPEEPKTQPKTLKVVLSKPSKPSEAKVETLGTAFEVESGGEESEYDDNEQLKPPVGSRVLPLDCVWDLSRIPIERYRLKCRICAKADESRQKGKNNGACIQCYGGRCTIAVHVMCAQRNAQEAQNVLVDRTQYPDFRALAYYCNERHIPVHRKLVEPTPTVSIQTVEKPPEHPDHLRANDRAYALFKDGFWYIATVIRSSEVTDVWIRFDNNHELMPPVRLNSTKLLTCTRDGEQIVPEEVKHADRVSAMYALPAKGYKRTRQSAQMGTCVRVERASRYHVVFDDTPSVQYKVAMEDIVSEESWLSGRRPAGAKLGDVQEVDYGGEKWKTHGLQSPVAVSATGRSKRRRRG</sequence>
<dbReference type="STRING" id="667725.A0A0L0FQW9"/>
<feature type="non-terminal residue" evidence="8">
    <location>
        <position position="1"/>
    </location>
</feature>
<dbReference type="SUPFAM" id="SSF51197">
    <property type="entry name" value="Clavaminate synthase-like"/>
    <property type="match status" value="1"/>
</dbReference>
<keyword evidence="4" id="KW-0862">Zinc</keyword>
<name>A0A0L0FQW9_9EUKA</name>
<keyword evidence="9" id="KW-1185">Reference proteome</keyword>
<organism evidence="8 9">
    <name type="scientific">Sphaeroforma arctica JP610</name>
    <dbReference type="NCBI Taxonomy" id="667725"/>
    <lineage>
        <taxon>Eukaryota</taxon>
        <taxon>Ichthyosporea</taxon>
        <taxon>Ichthyophonida</taxon>
        <taxon>Sphaeroforma</taxon>
    </lineage>
</organism>
<dbReference type="InterPro" id="IPR013083">
    <property type="entry name" value="Znf_RING/FYVE/PHD"/>
</dbReference>
<dbReference type="GO" id="GO:0005634">
    <property type="term" value="C:nucleus"/>
    <property type="evidence" value="ECO:0007669"/>
    <property type="project" value="UniProtKB-SubCell"/>
</dbReference>
<feature type="region of interest" description="Disordered" evidence="6">
    <location>
        <begin position="1006"/>
        <end position="1034"/>
    </location>
</feature>
<evidence type="ECO:0000256" key="1">
    <source>
        <dbReference type="ARBA" id="ARBA00004123"/>
    </source>
</evidence>
<evidence type="ECO:0000256" key="2">
    <source>
        <dbReference type="ARBA" id="ARBA00022723"/>
    </source>
</evidence>
<gene>
    <name evidence="8" type="ORF">SARC_09165</name>
</gene>
<feature type="region of interest" description="Disordered" evidence="6">
    <location>
        <begin position="518"/>
        <end position="555"/>
    </location>
</feature>
<feature type="compositionally biased region" description="Polar residues" evidence="6">
    <location>
        <begin position="675"/>
        <end position="693"/>
    </location>
</feature>
<feature type="region of interest" description="Disordered" evidence="6">
    <location>
        <begin position="664"/>
        <end position="706"/>
    </location>
</feature>
<dbReference type="OrthoDB" id="9547406at2759"/>
<dbReference type="SMART" id="SM00249">
    <property type="entry name" value="PHD"/>
    <property type="match status" value="2"/>
</dbReference>
<accession>A0A0L0FQW9</accession>
<dbReference type="Pfam" id="PF02373">
    <property type="entry name" value="JmjC"/>
    <property type="match status" value="1"/>
</dbReference>
<keyword evidence="3" id="KW-0863">Zinc-finger</keyword>
<feature type="compositionally biased region" description="Basic residues" evidence="6">
    <location>
        <begin position="316"/>
        <end position="327"/>
    </location>
</feature>
<proteinExistence type="predicted"/>
<dbReference type="SUPFAM" id="SSF57903">
    <property type="entry name" value="FYVE/PHD zinc finger"/>
    <property type="match status" value="1"/>
</dbReference>
<dbReference type="eggNOG" id="KOG0958">
    <property type="taxonomic scope" value="Eukaryota"/>
</dbReference>
<feature type="region of interest" description="Disordered" evidence="6">
    <location>
        <begin position="1450"/>
        <end position="1469"/>
    </location>
</feature>
<feature type="compositionally biased region" description="Basic and acidic residues" evidence="6">
    <location>
        <begin position="461"/>
        <end position="480"/>
    </location>
</feature>
<feature type="region of interest" description="Disordered" evidence="6">
    <location>
        <begin position="881"/>
        <end position="947"/>
    </location>
</feature>
<feature type="compositionally biased region" description="Basic and acidic residues" evidence="6">
    <location>
        <begin position="921"/>
        <end position="932"/>
    </location>
</feature>
<evidence type="ECO:0000259" key="7">
    <source>
        <dbReference type="PROSITE" id="PS51184"/>
    </source>
</evidence>
<dbReference type="InterPro" id="IPR003347">
    <property type="entry name" value="JmjC_dom"/>
</dbReference>
<protein>
    <recommendedName>
        <fullName evidence="7">JmjC domain-containing protein</fullName>
    </recommendedName>
</protein>
<evidence type="ECO:0000313" key="9">
    <source>
        <dbReference type="Proteomes" id="UP000054560"/>
    </source>
</evidence>
<reference evidence="8 9" key="1">
    <citation type="submission" date="2011-02" db="EMBL/GenBank/DDBJ databases">
        <title>The Genome Sequence of Sphaeroforma arctica JP610.</title>
        <authorList>
            <consortium name="The Broad Institute Genome Sequencing Platform"/>
            <person name="Russ C."/>
            <person name="Cuomo C."/>
            <person name="Young S.K."/>
            <person name="Zeng Q."/>
            <person name="Gargeya S."/>
            <person name="Alvarado L."/>
            <person name="Berlin A."/>
            <person name="Chapman S.B."/>
            <person name="Chen Z."/>
            <person name="Freedman E."/>
            <person name="Gellesch M."/>
            <person name="Goldberg J."/>
            <person name="Griggs A."/>
            <person name="Gujja S."/>
            <person name="Heilman E."/>
            <person name="Heiman D."/>
            <person name="Howarth C."/>
            <person name="Mehta T."/>
            <person name="Neiman D."/>
            <person name="Pearson M."/>
            <person name="Roberts A."/>
            <person name="Saif S."/>
            <person name="Shea T."/>
            <person name="Shenoy N."/>
            <person name="Sisk P."/>
            <person name="Stolte C."/>
            <person name="Sykes S."/>
            <person name="White J."/>
            <person name="Yandava C."/>
            <person name="Burger G."/>
            <person name="Gray M.W."/>
            <person name="Holland P.W.H."/>
            <person name="King N."/>
            <person name="Lang F.B.F."/>
            <person name="Roger A.J."/>
            <person name="Ruiz-Trillo I."/>
            <person name="Haas B."/>
            <person name="Nusbaum C."/>
            <person name="Birren B."/>
        </authorList>
    </citation>
    <scope>NUCLEOTIDE SEQUENCE [LARGE SCALE GENOMIC DNA]</scope>
    <source>
        <strain evidence="8 9">JP610</strain>
    </source>
</reference>
<dbReference type="GO" id="GO:0051864">
    <property type="term" value="F:histone H3K36 demethylase activity"/>
    <property type="evidence" value="ECO:0007669"/>
    <property type="project" value="TreeGrafter"/>
</dbReference>
<evidence type="ECO:0000256" key="6">
    <source>
        <dbReference type="SAM" id="MobiDB-lite"/>
    </source>
</evidence>
<dbReference type="PROSITE" id="PS51184">
    <property type="entry name" value="JMJC"/>
    <property type="match status" value="1"/>
</dbReference>
<dbReference type="GO" id="GO:0008270">
    <property type="term" value="F:zinc ion binding"/>
    <property type="evidence" value="ECO:0007669"/>
    <property type="project" value="UniProtKB-KW"/>
</dbReference>
<dbReference type="GO" id="GO:0010468">
    <property type="term" value="P:regulation of gene expression"/>
    <property type="evidence" value="ECO:0007669"/>
    <property type="project" value="TreeGrafter"/>
</dbReference>
<dbReference type="Proteomes" id="UP000054560">
    <property type="component" value="Unassembled WGS sequence"/>
</dbReference>
<dbReference type="Pfam" id="PF13832">
    <property type="entry name" value="zf-HC5HC2H_2"/>
    <property type="match status" value="1"/>
</dbReference>
<feature type="compositionally biased region" description="Basic residues" evidence="6">
    <location>
        <begin position="336"/>
        <end position="355"/>
    </location>
</feature>